<dbReference type="EMBL" id="BK016245">
    <property type="protein sequence ID" value="DAG04843.1"/>
    <property type="molecule type" value="Genomic_DNA"/>
</dbReference>
<sequence length="110" mass="12807">MDTTQQILERDWDNGFVKKMQNRILVSHYKYGWMNQTYPDLAQAVKEIYPRVKKYLETGNTEWLIDVANFAMIEYLHPSVVGAYFKGTDSEESPGLTSGISYKELEESMK</sequence>
<accession>A0A8S5VDZ6</accession>
<proteinExistence type="predicted"/>
<organism evidence="1">
    <name type="scientific">Siphoviridae sp. ctGa111</name>
    <dbReference type="NCBI Taxonomy" id="2825413"/>
    <lineage>
        <taxon>Viruses</taxon>
        <taxon>Duplodnaviria</taxon>
        <taxon>Heunggongvirae</taxon>
        <taxon>Uroviricota</taxon>
        <taxon>Caudoviricetes</taxon>
    </lineage>
</organism>
<reference evidence="1" key="1">
    <citation type="journal article" date="2021" name="Proc. Natl. Acad. Sci. U.S.A.">
        <title>A Catalog of Tens of Thousands of Viruses from Human Metagenomes Reveals Hidden Associations with Chronic Diseases.</title>
        <authorList>
            <person name="Tisza M.J."/>
            <person name="Buck C.B."/>
        </authorList>
    </citation>
    <scope>NUCLEOTIDE SEQUENCE</scope>
    <source>
        <strain evidence="1">CtGa111</strain>
    </source>
</reference>
<name>A0A8S5VDZ6_9CAUD</name>
<evidence type="ECO:0000313" key="1">
    <source>
        <dbReference type="EMBL" id="DAG04843.1"/>
    </source>
</evidence>
<protein>
    <submittedName>
        <fullName evidence="1">Triphosphate Pyrophosphohydrolase</fullName>
    </submittedName>
</protein>